<dbReference type="Gene3D" id="3.30.2090.10">
    <property type="entry name" value="Multidrug efflux transporter AcrB TolC docking domain, DN and DC subdomains"/>
    <property type="match status" value="2"/>
</dbReference>
<evidence type="ECO:0000256" key="5">
    <source>
        <dbReference type="ARBA" id="ARBA00022692"/>
    </source>
</evidence>
<feature type="transmembrane region" description="Helical" evidence="8">
    <location>
        <begin position="882"/>
        <end position="900"/>
    </location>
</feature>
<keyword evidence="7 8" id="KW-0472">Membrane</keyword>
<feature type="transmembrane region" description="Helical" evidence="8">
    <location>
        <begin position="12"/>
        <end position="32"/>
    </location>
</feature>
<feature type="transmembrane region" description="Helical" evidence="8">
    <location>
        <begin position="336"/>
        <end position="353"/>
    </location>
</feature>
<evidence type="ECO:0000256" key="2">
    <source>
        <dbReference type="ARBA" id="ARBA00022448"/>
    </source>
</evidence>
<dbReference type="Gene3D" id="3.30.70.1430">
    <property type="entry name" value="Multidrug efflux transporter AcrB pore domain"/>
    <property type="match status" value="2"/>
</dbReference>
<accession>A0A1G6LTE9</accession>
<gene>
    <name evidence="9" type="ORF">SAMN05192589_102249</name>
</gene>
<dbReference type="InterPro" id="IPR027463">
    <property type="entry name" value="AcrB_DN_DC_subdom"/>
</dbReference>
<dbReference type="FunFam" id="3.30.70.1430:FF:000001">
    <property type="entry name" value="Efflux pump membrane transporter"/>
    <property type="match status" value="1"/>
</dbReference>
<feature type="transmembrane region" description="Helical" evidence="8">
    <location>
        <begin position="1013"/>
        <end position="1037"/>
    </location>
</feature>
<dbReference type="AlphaFoldDB" id="A0A1G6LTE9"/>
<feature type="transmembrane region" description="Helical" evidence="8">
    <location>
        <begin position="920"/>
        <end position="946"/>
    </location>
</feature>
<dbReference type="InterPro" id="IPR001036">
    <property type="entry name" value="Acrflvin-R"/>
</dbReference>
<dbReference type="PANTHER" id="PTHR32063">
    <property type="match status" value="1"/>
</dbReference>
<dbReference type="RefSeq" id="WP_092740526.1">
    <property type="nucleotide sequence ID" value="NZ_FMZC01000002.1"/>
</dbReference>
<dbReference type="SUPFAM" id="SSF82866">
    <property type="entry name" value="Multidrug efflux transporter AcrB transmembrane domain"/>
    <property type="match status" value="2"/>
</dbReference>
<dbReference type="STRING" id="187868.SAMN05192589_102249"/>
<protein>
    <submittedName>
        <fullName evidence="9">Multidrug efflux pump</fullName>
    </submittedName>
</protein>
<dbReference type="SUPFAM" id="SSF82714">
    <property type="entry name" value="Multidrug efflux transporter AcrB TolC docking domain, DN and DC subdomains"/>
    <property type="match status" value="2"/>
</dbReference>
<keyword evidence="10" id="KW-1185">Reference proteome</keyword>
<dbReference type="EMBL" id="FMZC01000002">
    <property type="protein sequence ID" value="SDC46374.1"/>
    <property type="molecule type" value="Genomic_DNA"/>
</dbReference>
<comment type="subcellular location">
    <subcellularLocation>
        <location evidence="1">Cell inner membrane</location>
        <topology evidence="1">Multi-pass membrane protein</topology>
    </subcellularLocation>
</comment>
<reference evidence="9 10" key="1">
    <citation type="submission" date="2016-10" db="EMBL/GenBank/DDBJ databases">
        <authorList>
            <person name="de Groot N.N."/>
        </authorList>
    </citation>
    <scope>NUCLEOTIDE SEQUENCE [LARGE SCALE GENOMIC DNA]</scope>
    <source>
        <strain evidence="9 10">DSM 16619</strain>
    </source>
</reference>
<feature type="transmembrane region" description="Helical" evidence="8">
    <location>
        <begin position="463"/>
        <end position="490"/>
    </location>
</feature>
<keyword evidence="4" id="KW-0997">Cell inner membrane</keyword>
<organism evidence="9 10">
    <name type="scientific">Paracidovorax valerianellae</name>
    <dbReference type="NCBI Taxonomy" id="187868"/>
    <lineage>
        <taxon>Bacteria</taxon>
        <taxon>Pseudomonadati</taxon>
        <taxon>Pseudomonadota</taxon>
        <taxon>Betaproteobacteria</taxon>
        <taxon>Burkholderiales</taxon>
        <taxon>Comamonadaceae</taxon>
        <taxon>Paracidovorax</taxon>
    </lineage>
</organism>
<dbReference type="PANTHER" id="PTHR32063:SF34">
    <property type="entry name" value="MULTIDRUG RESISTANCE PROTEIN MDTC"/>
    <property type="match status" value="1"/>
</dbReference>
<evidence type="ECO:0000256" key="6">
    <source>
        <dbReference type="ARBA" id="ARBA00022989"/>
    </source>
</evidence>
<dbReference type="Gene3D" id="1.20.1640.10">
    <property type="entry name" value="Multidrug efflux transporter AcrB transmembrane domain"/>
    <property type="match status" value="2"/>
</dbReference>
<evidence type="ECO:0000256" key="4">
    <source>
        <dbReference type="ARBA" id="ARBA00022519"/>
    </source>
</evidence>
<dbReference type="Pfam" id="PF00873">
    <property type="entry name" value="ACR_tran"/>
    <property type="match status" value="1"/>
</dbReference>
<dbReference type="OrthoDB" id="9042683at2"/>
<name>A0A1G6LTE9_9BURK</name>
<feature type="transmembrane region" description="Helical" evidence="8">
    <location>
        <begin position="525"/>
        <end position="548"/>
    </location>
</feature>
<evidence type="ECO:0000256" key="7">
    <source>
        <dbReference type="ARBA" id="ARBA00023136"/>
    </source>
</evidence>
<evidence type="ECO:0000313" key="9">
    <source>
        <dbReference type="EMBL" id="SDC46374.1"/>
    </source>
</evidence>
<dbReference type="Gene3D" id="3.30.70.1320">
    <property type="entry name" value="Multidrug efflux transporter AcrB pore domain like"/>
    <property type="match status" value="1"/>
</dbReference>
<dbReference type="SUPFAM" id="SSF82693">
    <property type="entry name" value="Multidrug efflux transporter AcrB pore domain, PN1, PN2, PC1 and PC2 subdomains"/>
    <property type="match status" value="3"/>
</dbReference>
<feature type="transmembrane region" description="Helical" evidence="8">
    <location>
        <begin position="431"/>
        <end position="451"/>
    </location>
</feature>
<proteinExistence type="predicted"/>
<dbReference type="FunFam" id="1.20.1640.10:FF:000001">
    <property type="entry name" value="Efflux pump membrane transporter"/>
    <property type="match status" value="1"/>
</dbReference>
<dbReference type="PRINTS" id="PR00702">
    <property type="entry name" value="ACRIFLAVINRP"/>
</dbReference>
<dbReference type="GO" id="GO:0042910">
    <property type="term" value="F:xenobiotic transmembrane transporter activity"/>
    <property type="evidence" value="ECO:0007669"/>
    <property type="project" value="TreeGrafter"/>
</dbReference>
<keyword evidence="5 8" id="KW-0812">Transmembrane</keyword>
<evidence type="ECO:0000256" key="1">
    <source>
        <dbReference type="ARBA" id="ARBA00004429"/>
    </source>
</evidence>
<feature type="transmembrane region" description="Helical" evidence="8">
    <location>
        <begin position="983"/>
        <end position="1001"/>
    </location>
</feature>
<evidence type="ECO:0000256" key="3">
    <source>
        <dbReference type="ARBA" id="ARBA00022475"/>
    </source>
</evidence>
<dbReference type="Gene3D" id="3.30.70.1440">
    <property type="entry name" value="Multidrug efflux transporter AcrB pore domain"/>
    <property type="match status" value="1"/>
</dbReference>
<dbReference type="Proteomes" id="UP000198781">
    <property type="component" value="Unassembled WGS sequence"/>
</dbReference>
<dbReference type="GO" id="GO:0005886">
    <property type="term" value="C:plasma membrane"/>
    <property type="evidence" value="ECO:0007669"/>
    <property type="project" value="UniProtKB-SubCell"/>
</dbReference>
<evidence type="ECO:0000256" key="8">
    <source>
        <dbReference type="SAM" id="Phobius"/>
    </source>
</evidence>
<sequence>MNLSRPFVERPVATVLLTIGIALAGIAAFFVLPVAPLPQVDYPAISVSASLAGASPETMATSVATPLERRLGVIAGVNEMTSSSSTGSARVSLQFDLSRNIDSAAREVQAAINAARVDLPATLRSNPTYRKRNPADAPIIILTLTSKTRTPGEIYDAVSNVVSQRISQVAGVGEVEIGGGSLPAVRVELLPFALNRYGISTEDVRAAIQASNANRPKGAIEGDGKRLQIYTPSPSRKASDYASLVIAWRNNAAVRLGDVARVVDGVENTRTLGLFNGDPAIVVLITRQPGANIIDTVDGVRALLPDLQAQLPQDIQVSVASDSTNSIRSSLREIEFTLMVSIALVVLVVGLFLRKARATVIPAVATVVSLLGTFGIMYFLGFSLNNLSLMALTVATGFVVDDAIVVLENTSRHIEAGMDRISAALLGAREVGFTVLSISLSLVAVFIPLLFMDGQVGRLFREFAVTLSVAVAISLVISLTTTPMMCAWLLRSEDPAQAKPPGRFARWAERGYDGMLRGYAHSLDWALASKALVMLVLLAVIGLNVYLFSKIPKGYFPQQDNGQLNGGLRADQSISSDALARKLRQAVGIIRSDPAVDTVVGFSGGGRAGGGFLFINLKPVGERADSSNAVIGRLRPQLAQITGLQVFLSPVQDLRMGGRSSNSTYQYTLKSDNLADMRLWATRLAERLKQEELLTDVDTDQADNGVETYVEVDRASASRLGVSASAIDSALYNAFGQRSVATIYGELNQYSVIMEWAPEYTKGPPALADIFVASNPAGTTGTAANPGQRGASTGQVLSNTASTMVPLSAIAKVVERASPTSINHQDGELATTISFNLDGNTSLGQARQIIEQAEADIAMPTNVRGSFQGTALGFQQSQSQQFLLILAAIVVIYIVLGVLYESLIHPITVLTTLPSAGVGAVLALLLFNMQFTIIALIGVFLLIGIVKKNAILIIDFALEAERARGLSALEAVREACMLRFRPILMTTLAAALGALPLAIGFGQGSELRQPLGVAIIGGLIASQLLTLLTTPVVYVLLDKLRRRSANEHQLSRAAPAAGVPTPLPRP</sequence>
<evidence type="ECO:0000313" key="10">
    <source>
        <dbReference type="Proteomes" id="UP000198781"/>
    </source>
</evidence>
<keyword evidence="2" id="KW-0813">Transport</keyword>
<feature type="transmembrane region" description="Helical" evidence="8">
    <location>
        <begin position="360"/>
        <end position="380"/>
    </location>
</feature>
<keyword evidence="6 8" id="KW-1133">Transmembrane helix</keyword>
<keyword evidence="3" id="KW-1003">Cell membrane</keyword>